<dbReference type="PANTHER" id="PTHR15326:SF7">
    <property type="entry name" value="SPERMATOGENESIS-ASSOCIATED PROTEIN 2-LIKE PROTEIN"/>
    <property type="match status" value="1"/>
</dbReference>
<dbReference type="EMBL" id="JAAWVO010019780">
    <property type="protein sequence ID" value="MBN3315154.1"/>
    <property type="molecule type" value="Genomic_DNA"/>
</dbReference>
<dbReference type="Pfam" id="PF21388">
    <property type="entry name" value="SPATA2_PUB-like"/>
    <property type="match status" value="1"/>
</dbReference>
<evidence type="ECO:0000313" key="5">
    <source>
        <dbReference type="Proteomes" id="UP000736164"/>
    </source>
</evidence>
<evidence type="ECO:0000256" key="2">
    <source>
        <dbReference type="SAM" id="MobiDB-lite"/>
    </source>
</evidence>
<keyword evidence="5" id="KW-1185">Reference proteome</keyword>
<evidence type="ECO:0000259" key="3">
    <source>
        <dbReference type="Pfam" id="PF21388"/>
    </source>
</evidence>
<feature type="compositionally biased region" description="Basic and acidic residues" evidence="2">
    <location>
        <begin position="284"/>
        <end position="306"/>
    </location>
</feature>
<reference evidence="4" key="1">
    <citation type="journal article" date="2021" name="Cell">
        <title>Tracing the genetic footprints of vertebrate landing in non-teleost ray-finned fishes.</title>
        <authorList>
            <person name="Bi X."/>
            <person name="Wang K."/>
            <person name="Yang L."/>
            <person name="Pan H."/>
            <person name="Jiang H."/>
            <person name="Wei Q."/>
            <person name="Fang M."/>
            <person name="Yu H."/>
            <person name="Zhu C."/>
            <person name="Cai Y."/>
            <person name="He Y."/>
            <person name="Gan X."/>
            <person name="Zeng H."/>
            <person name="Yu D."/>
            <person name="Zhu Y."/>
            <person name="Jiang H."/>
            <person name="Qiu Q."/>
            <person name="Yang H."/>
            <person name="Zhang Y.E."/>
            <person name="Wang W."/>
            <person name="Zhu M."/>
            <person name="He S."/>
            <person name="Zhang G."/>
        </authorList>
    </citation>
    <scope>NUCLEOTIDE SEQUENCE</scope>
    <source>
        <strain evidence="4">Allg_001</strain>
    </source>
</reference>
<accession>A0A8J7T9D8</accession>
<comment type="similarity">
    <text evidence="1">Belongs to the SPATA2 family.</text>
</comment>
<dbReference type="Gene3D" id="1.20.58.2190">
    <property type="match status" value="1"/>
</dbReference>
<feature type="compositionally biased region" description="Basic and acidic residues" evidence="2">
    <location>
        <begin position="392"/>
        <end position="402"/>
    </location>
</feature>
<dbReference type="InterPro" id="IPR048839">
    <property type="entry name" value="SPATA2_PUB-like"/>
</dbReference>
<comment type="caution">
    <text evidence="4">The sequence shown here is derived from an EMBL/GenBank/DDBJ whole genome shotgun (WGS) entry which is preliminary data.</text>
</comment>
<organism evidence="4 5">
    <name type="scientific">Atractosteus spatula</name>
    <name type="common">Alligator gar</name>
    <name type="synonym">Lepisosteus spatula</name>
    <dbReference type="NCBI Taxonomy" id="7917"/>
    <lineage>
        <taxon>Eukaryota</taxon>
        <taxon>Metazoa</taxon>
        <taxon>Chordata</taxon>
        <taxon>Craniata</taxon>
        <taxon>Vertebrata</taxon>
        <taxon>Euteleostomi</taxon>
        <taxon>Actinopterygii</taxon>
        <taxon>Neopterygii</taxon>
        <taxon>Holostei</taxon>
        <taxon>Semionotiformes</taxon>
        <taxon>Lepisosteidae</taxon>
        <taxon>Atractosteus</taxon>
    </lineage>
</organism>
<feature type="region of interest" description="Disordered" evidence="2">
    <location>
        <begin position="211"/>
        <end position="321"/>
    </location>
</feature>
<gene>
    <name evidence="4" type="primary">Spata2l</name>
    <name evidence="4" type="ORF">GTO95_0015571</name>
</gene>
<evidence type="ECO:0000256" key="1">
    <source>
        <dbReference type="ARBA" id="ARBA00038142"/>
    </source>
</evidence>
<feature type="non-terminal residue" evidence="4">
    <location>
        <position position="1"/>
    </location>
</feature>
<evidence type="ECO:0000313" key="4">
    <source>
        <dbReference type="EMBL" id="MBN3315154.1"/>
    </source>
</evidence>
<feature type="region of interest" description="Disordered" evidence="2">
    <location>
        <begin position="392"/>
        <end position="421"/>
    </location>
</feature>
<feature type="non-terminal residue" evidence="4">
    <location>
        <position position="646"/>
    </location>
</feature>
<feature type="compositionally biased region" description="Basic and acidic residues" evidence="2">
    <location>
        <begin position="211"/>
        <end position="239"/>
    </location>
</feature>
<dbReference type="PANTHER" id="PTHR15326">
    <property type="entry name" value="SPERMATOGENESIS-ASSOCIATED PROTEIN 2/TAMOZHENNIC"/>
    <property type="match status" value="1"/>
</dbReference>
<name>A0A8J7T9D8_ATRSP</name>
<protein>
    <submittedName>
        <fullName evidence="4">SPA2L protein</fullName>
    </submittedName>
</protein>
<feature type="domain" description="Spermatogenesis-associated protein 2 PUB-like" evidence="3">
    <location>
        <begin position="60"/>
        <end position="194"/>
    </location>
</feature>
<dbReference type="AlphaFoldDB" id="A0A8J7T9D8"/>
<proteinExistence type="inferred from homology"/>
<dbReference type="GO" id="GO:0005737">
    <property type="term" value="C:cytoplasm"/>
    <property type="evidence" value="ECO:0007669"/>
    <property type="project" value="TreeGrafter"/>
</dbReference>
<sequence length="646" mass="73140">MSGAGRKDLCETYRKSLEARVQEGRADLVCRDTSLVDAVEGLLRRGGQEVHSSLQNDAFQVIGAALQTAPSLQRGLERLVKGFEVLELAAINLFLCPWRQEFKVIKTFSGVYTHYLKPAFPEQTLLELFQKLGYWLRDRHQLEMGRQPHAEALLQLACGFFAARCESALLLAAARQLEEARLSAGDLLQERQRCSSLEEVVGNLKRKTEALAKRDESDWKTGGRSEPKPELDLYTEDGHLPNGGDQQQAISKEKPYQSAKSTTPRSADGSHSREGAYRSSLKFEVQKTSRKEQGHKTREISLEHEAGSCPAASKGERYSDGKGQDSQSFTLCGCSKSSDGVYFFKCHVCKVFHCCDCHVLEECRTKRHELGFATDAETTVIQQELLKLKLDEKSSPPSDTHHLACGASSPPSGICPPESWQESDKKSLQMNLRGSADEDQNWEKHFCLKEKFHSLCICESCHTIHDSSCNTCLKQHHELHIVNDRTKQEEWLRKLDAKQWENHSCVSSSGHIRFMCETCHLSHDILCRETKTCTSKSHKIFYLPDQTKLKEMTEKEQRYHMHQCITANPQMACQTCFELHGFSCAKLETCRRQHMVRQLGKCTASEKCCNPAYIICMSCCAVFCRNCWFRYPINCTCGHPFGITEV</sequence>
<dbReference type="Proteomes" id="UP000736164">
    <property type="component" value="Unassembled WGS sequence"/>
</dbReference>